<dbReference type="EMBL" id="JAAFZH010000012">
    <property type="protein sequence ID" value="NDU97608.1"/>
    <property type="molecule type" value="Genomic_DNA"/>
</dbReference>
<dbReference type="Proteomes" id="UP000474175">
    <property type="component" value="Unassembled WGS sequence"/>
</dbReference>
<feature type="transmembrane region" description="Helical" evidence="1">
    <location>
        <begin position="79"/>
        <end position="101"/>
    </location>
</feature>
<keyword evidence="1" id="KW-0472">Membrane</keyword>
<feature type="transmembrane region" description="Helical" evidence="1">
    <location>
        <begin position="113"/>
        <end position="134"/>
    </location>
</feature>
<accession>A0A6L9LGD3</accession>
<evidence type="ECO:0008006" key="4">
    <source>
        <dbReference type="Google" id="ProtNLM"/>
    </source>
</evidence>
<gene>
    <name evidence="2" type="ORF">GK108_22175</name>
</gene>
<dbReference type="RefSeq" id="WP_163953229.1">
    <property type="nucleotide sequence ID" value="NZ_JAAFZH010000012.1"/>
</dbReference>
<evidence type="ECO:0000313" key="2">
    <source>
        <dbReference type="EMBL" id="NDU97608.1"/>
    </source>
</evidence>
<protein>
    <recommendedName>
        <fullName evidence="4">Lipase family protein</fullName>
    </recommendedName>
</protein>
<name>A0A6L9LGD3_9BACT</name>
<dbReference type="AlphaFoldDB" id="A0A6L9LGD3"/>
<dbReference type="InterPro" id="IPR029058">
    <property type="entry name" value="AB_hydrolase_fold"/>
</dbReference>
<evidence type="ECO:0000313" key="3">
    <source>
        <dbReference type="Proteomes" id="UP000474175"/>
    </source>
</evidence>
<dbReference type="Gene3D" id="3.40.50.1820">
    <property type="entry name" value="alpha/beta hydrolase"/>
    <property type="match status" value="1"/>
</dbReference>
<dbReference type="SUPFAM" id="SSF53474">
    <property type="entry name" value="alpha/beta-Hydrolases"/>
    <property type="match status" value="1"/>
</dbReference>
<reference evidence="2 3" key="1">
    <citation type="submission" date="2020-02" db="EMBL/GenBank/DDBJ databases">
        <title>Draft genome sequence of two Spirosoma agri KCTC 52727 and Spirosoma terrae KCTC 52035.</title>
        <authorList>
            <person name="Rojas J."/>
            <person name="Ambika Manirajan B."/>
            <person name="Suarez C."/>
            <person name="Ratering S."/>
            <person name="Schnell S."/>
        </authorList>
    </citation>
    <scope>NUCLEOTIDE SEQUENCE [LARGE SCALE GENOMIC DNA]</scope>
    <source>
        <strain evidence="2 3">KCTC 52035</strain>
    </source>
</reference>
<keyword evidence="3" id="KW-1185">Reference proteome</keyword>
<keyword evidence="1" id="KW-1133">Transmembrane helix</keyword>
<sequence length="452" mass="51728">MPSKPAISRQAVIVIHGIGEQHPMDTLRGFAEAVAPPNQNPDKPAFFSKPDHFSDTFELRRLTAHRQRNTFKTDYFELYWAHLMTGTELLDIVWWARAMFFRRPSSIPKRLRWLFWLFWGLIVLACSLIILFNYREACLPTSLRCLFQTTWFKPTVSVLFAVLSLSVNIILLTYLGDAVRYFTPRPRNVPERQKIRKAGVALLRQLHDARAPDGSNLYDRIILVGHSLGSVIAYDILRLFWNEISPKLDVQPTDIDTIEAAASALEKQEISLATYRQAQFTCWASQYKTNHSWRISDLITVGSPLAFADLHLANNPAELAQKQREREFATNPPRTELPTAKQLKKLINKDKTAWFSYPASDDGSKRTLHQAAPFAMTRWTNMFFTNDYVGGPVTCFGPGVENKKLISQAHNTLPFASHTHYWDKAESESLHYLQAKMQLTFAAMPPNNTKTE</sequence>
<organism evidence="2 3">
    <name type="scientific">Spirosoma terrae</name>
    <dbReference type="NCBI Taxonomy" id="1968276"/>
    <lineage>
        <taxon>Bacteria</taxon>
        <taxon>Pseudomonadati</taxon>
        <taxon>Bacteroidota</taxon>
        <taxon>Cytophagia</taxon>
        <taxon>Cytophagales</taxon>
        <taxon>Cytophagaceae</taxon>
        <taxon>Spirosoma</taxon>
    </lineage>
</organism>
<feature type="transmembrane region" description="Helical" evidence="1">
    <location>
        <begin position="154"/>
        <end position="175"/>
    </location>
</feature>
<keyword evidence="1" id="KW-0812">Transmembrane</keyword>
<evidence type="ECO:0000256" key="1">
    <source>
        <dbReference type="SAM" id="Phobius"/>
    </source>
</evidence>
<proteinExistence type="predicted"/>
<comment type="caution">
    <text evidence="2">The sequence shown here is derived from an EMBL/GenBank/DDBJ whole genome shotgun (WGS) entry which is preliminary data.</text>
</comment>